<dbReference type="Pfam" id="PF00528">
    <property type="entry name" value="BPD_transp_1"/>
    <property type="match status" value="1"/>
</dbReference>
<sequence>MTGNSLATYTRARRSKVATPHVTLKAGKFRRESFTRYVSRNHPLYVMLIPCILFFIVFKYVPIMGSIIAFQDYKIFEGILKSEWVGFKWFEQLFSYPQFTRLIGNTLLISFYQLIFSFPAPIILAVLLNEIRSSGFKRTIQTIVYLPHFLSWTIIFGFVYMLLSPQTGMINGLIADMGFEKIHFLQNNEYIRSIIVGSGVWKEMGWSSIIFLAAIAGINPSLYEAARIDGASRWKQFLHVTFPGVLAAVVILLLLKIGHLLDLGFEQIYIFLTPANFSVADVLDTYTYRIGIKNGQYSLTTAIGFFKSIIGFSLLVVANRMSKWLTGEGLY</sequence>
<reference evidence="8 9" key="1">
    <citation type="submission" date="2020-04" db="EMBL/GenBank/DDBJ databases">
        <title>Genome sequencing of novel species.</title>
        <authorList>
            <person name="Heo J."/>
            <person name="Kim S.-J."/>
            <person name="Kim J.-S."/>
            <person name="Hong S.-B."/>
            <person name="Kwon S.-W."/>
        </authorList>
    </citation>
    <scope>NUCLEOTIDE SEQUENCE [LARGE SCALE GENOMIC DNA]</scope>
    <source>
        <strain evidence="8 9">MFER-1</strain>
    </source>
</reference>
<dbReference type="SUPFAM" id="SSF161098">
    <property type="entry name" value="MetI-like"/>
    <property type="match status" value="1"/>
</dbReference>
<dbReference type="GO" id="GO:0055085">
    <property type="term" value="P:transmembrane transport"/>
    <property type="evidence" value="ECO:0007669"/>
    <property type="project" value="InterPro"/>
</dbReference>
<evidence type="ECO:0000313" key="8">
    <source>
        <dbReference type="EMBL" id="QJD84518.1"/>
    </source>
</evidence>
<accession>A0A7Z2ZLZ4</accession>
<evidence type="ECO:0000256" key="6">
    <source>
        <dbReference type="RuleBase" id="RU363032"/>
    </source>
</evidence>
<dbReference type="KEGG" id="cheb:HH215_15925"/>
<evidence type="ECO:0000256" key="2">
    <source>
        <dbReference type="ARBA" id="ARBA00022448"/>
    </source>
</evidence>
<organism evidence="8 9">
    <name type="scientific">Cohnella herbarum</name>
    <dbReference type="NCBI Taxonomy" id="2728023"/>
    <lineage>
        <taxon>Bacteria</taxon>
        <taxon>Bacillati</taxon>
        <taxon>Bacillota</taxon>
        <taxon>Bacilli</taxon>
        <taxon>Bacillales</taxon>
        <taxon>Paenibacillaceae</taxon>
        <taxon>Cohnella</taxon>
    </lineage>
</organism>
<feature type="transmembrane region" description="Helical" evidence="6">
    <location>
        <begin position="143"/>
        <end position="163"/>
    </location>
</feature>
<feature type="domain" description="ABC transmembrane type-1" evidence="7">
    <location>
        <begin position="103"/>
        <end position="318"/>
    </location>
</feature>
<feature type="transmembrane region" description="Helical" evidence="6">
    <location>
        <begin position="206"/>
        <end position="225"/>
    </location>
</feature>
<protein>
    <submittedName>
        <fullName evidence="8">Sugar ABC transporter permease</fullName>
    </submittedName>
</protein>
<evidence type="ECO:0000259" key="7">
    <source>
        <dbReference type="PROSITE" id="PS50928"/>
    </source>
</evidence>
<keyword evidence="5 6" id="KW-0472">Membrane</keyword>
<keyword evidence="3 6" id="KW-0812">Transmembrane</keyword>
<evidence type="ECO:0000256" key="1">
    <source>
        <dbReference type="ARBA" id="ARBA00004141"/>
    </source>
</evidence>
<name>A0A7Z2ZLZ4_9BACL</name>
<feature type="transmembrane region" description="Helical" evidence="6">
    <location>
        <begin position="111"/>
        <end position="131"/>
    </location>
</feature>
<feature type="transmembrane region" description="Helical" evidence="6">
    <location>
        <begin position="44"/>
        <end position="70"/>
    </location>
</feature>
<dbReference type="PANTHER" id="PTHR43496:SF1">
    <property type="entry name" value="POLYGALACTURONAN_RHAMNOGALACTURONAN TRANSPORT SYSTEM PERMEASE PROTEIN YTEP"/>
    <property type="match status" value="1"/>
</dbReference>
<proteinExistence type="inferred from homology"/>
<keyword evidence="9" id="KW-1185">Reference proteome</keyword>
<dbReference type="CDD" id="cd06261">
    <property type="entry name" value="TM_PBP2"/>
    <property type="match status" value="1"/>
</dbReference>
<dbReference type="GO" id="GO:0005886">
    <property type="term" value="C:plasma membrane"/>
    <property type="evidence" value="ECO:0007669"/>
    <property type="project" value="UniProtKB-SubCell"/>
</dbReference>
<feature type="transmembrane region" description="Helical" evidence="6">
    <location>
        <begin position="297"/>
        <end position="318"/>
    </location>
</feature>
<gene>
    <name evidence="8" type="ORF">HH215_15925</name>
</gene>
<comment type="subcellular location">
    <subcellularLocation>
        <location evidence="6">Cell membrane</location>
        <topology evidence="6">Multi-pass membrane protein</topology>
    </subcellularLocation>
    <subcellularLocation>
        <location evidence="1">Membrane</location>
        <topology evidence="1">Multi-pass membrane protein</topology>
    </subcellularLocation>
</comment>
<dbReference type="Proteomes" id="UP000502248">
    <property type="component" value="Chromosome"/>
</dbReference>
<evidence type="ECO:0000256" key="3">
    <source>
        <dbReference type="ARBA" id="ARBA00022692"/>
    </source>
</evidence>
<keyword evidence="4 6" id="KW-1133">Transmembrane helix</keyword>
<evidence type="ECO:0000313" key="9">
    <source>
        <dbReference type="Proteomes" id="UP000502248"/>
    </source>
</evidence>
<dbReference type="PROSITE" id="PS50928">
    <property type="entry name" value="ABC_TM1"/>
    <property type="match status" value="1"/>
</dbReference>
<dbReference type="AlphaFoldDB" id="A0A7Z2ZLZ4"/>
<dbReference type="EMBL" id="CP051680">
    <property type="protein sequence ID" value="QJD84518.1"/>
    <property type="molecule type" value="Genomic_DNA"/>
</dbReference>
<dbReference type="InterPro" id="IPR000515">
    <property type="entry name" value="MetI-like"/>
</dbReference>
<feature type="transmembrane region" description="Helical" evidence="6">
    <location>
        <begin position="237"/>
        <end position="255"/>
    </location>
</feature>
<dbReference type="PANTHER" id="PTHR43496">
    <property type="entry name" value="PROTEIN LPLB"/>
    <property type="match status" value="1"/>
</dbReference>
<dbReference type="InterPro" id="IPR035906">
    <property type="entry name" value="MetI-like_sf"/>
</dbReference>
<evidence type="ECO:0000256" key="4">
    <source>
        <dbReference type="ARBA" id="ARBA00022989"/>
    </source>
</evidence>
<dbReference type="Gene3D" id="1.10.3720.10">
    <property type="entry name" value="MetI-like"/>
    <property type="match status" value="1"/>
</dbReference>
<keyword evidence="2 6" id="KW-0813">Transport</keyword>
<comment type="similarity">
    <text evidence="6">Belongs to the binding-protein-dependent transport system permease family.</text>
</comment>
<evidence type="ECO:0000256" key="5">
    <source>
        <dbReference type="ARBA" id="ARBA00023136"/>
    </source>
</evidence>